<reference evidence="6" key="1">
    <citation type="submission" date="2024-02" db="EMBL/GenBank/DDBJ databases">
        <authorList>
            <consortium name="ELIXIR-Norway"/>
            <consortium name="Elixir Norway"/>
        </authorList>
    </citation>
    <scope>NUCLEOTIDE SEQUENCE</scope>
</reference>
<dbReference type="SUPFAM" id="SSF47370">
    <property type="entry name" value="Bromodomain"/>
    <property type="match status" value="1"/>
</dbReference>
<dbReference type="PROSITE" id="PS50090">
    <property type="entry name" value="MYB_LIKE"/>
    <property type="match status" value="1"/>
</dbReference>
<dbReference type="CDD" id="cd00167">
    <property type="entry name" value="SANT"/>
    <property type="match status" value="1"/>
</dbReference>
<feature type="domain" description="Myb-like" evidence="5">
    <location>
        <begin position="25"/>
        <end position="79"/>
    </location>
</feature>
<dbReference type="SMART" id="SM00297">
    <property type="entry name" value="BROMO"/>
    <property type="match status" value="1"/>
</dbReference>
<dbReference type="CDD" id="cd04369">
    <property type="entry name" value="Bromodomain"/>
    <property type="match status" value="1"/>
</dbReference>
<organism evidence="6 7">
    <name type="scientific">Sphagnum jensenii</name>
    <dbReference type="NCBI Taxonomy" id="128206"/>
    <lineage>
        <taxon>Eukaryota</taxon>
        <taxon>Viridiplantae</taxon>
        <taxon>Streptophyta</taxon>
        <taxon>Embryophyta</taxon>
        <taxon>Bryophyta</taxon>
        <taxon>Sphagnophytina</taxon>
        <taxon>Sphagnopsida</taxon>
        <taxon>Sphagnales</taxon>
        <taxon>Sphagnaceae</taxon>
        <taxon>Sphagnum</taxon>
    </lineage>
</organism>
<evidence type="ECO:0000313" key="6">
    <source>
        <dbReference type="EMBL" id="CAK9271265.1"/>
    </source>
</evidence>
<feature type="region of interest" description="Disordered" evidence="3">
    <location>
        <begin position="494"/>
        <end position="696"/>
    </location>
</feature>
<keyword evidence="1 2" id="KW-0103">Bromodomain</keyword>
<evidence type="ECO:0000256" key="2">
    <source>
        <dbReference type="PROSITE-ProRule" id="PRU00035"/>
    </source>
</evidence>
<keyword evidence="7" id="KW-1185">Reference proteome</keyword>
<evidence type="ECO:0000313" key="7">
    <source>
        <dbReference type="Proteomes" id="UP001497444"/>
    </source>
</evidence>
<dbReference type="Gene3D" id="1.20.920.10">
    <property type="entry name" value="Bromodomain-like"/>
    <property type="match status" value="1"/>
</dbReference>
<dbReference type="SMART" id="SM00717">
    <property type="entry name" value="SANT"/>
    <property type="match status" value="1"/>
</dbReference>
<feature type="region of interest" description="Disordered" evidence="3">
    <location>
        <begin position="418"/>
        <end position="446"/>
    </location>
</feature>
<evidence type="ECO:0000259" key="5">
    <source>
        <dbReference type="PROSITE" id="PS50090"/>
    </source>
</evidence>
<accession>A0ABP0WWL5</accession>
<proteinExistence type="predicted"/>
<dbReference type="PANTHER" id="PTHR37888">
    <property type="entry name" value="DNA-BINDING BROMODOMAIN-CONTAINING PROTEIN"/>
    <property type="match status" value="1"/>
</dbReference>
<feature type="region of interest" description="Disordered" evidence="3">
    <location>
        <begin position="321"/>
        <end position="341"/>
    </location>
</feature>
<feature type="compositionally biased region" description="Basic and acidic residues" evidence="3">
    <location>
        <begin position="592"/>
        <end position="618"/>
    </location>
</feature>
<name>A0ABP0WWL5_9BRYO</name>
<feature type="compositionally biased region" description="Basic and acidic residues" evidence="3">
    <location>
        <begin position="625"/>
        <end position="639"/>
    </location>
</feature>
<feature type="compositionally biased region" description="Polar residues" evidence="3">
    <location>
        <begin position="502"/>
        <end position="511"/>
    </location>
</feature>
<evidence type="ECO:0000259" key="4">
    <source>
        <dbReference type="PROSITE" id="PS50014"/>
    </source>
</evidence>
<dbReference type="PROSITE" id="PS50014">
    <property type="entry name" value="BROMODOMAIN_2"/>
    <property type="match status" value="1"/>
</dbReference>
<dbReference type="InterPro" id="IPR036427">
    <property type="entry name" value="Bromodomain-like_sf"/>
</dbReference>
<feature type="region of interest" description="Disordered" evidence="3">
    <location>
        <begin position="174"/>
        <end position="216"/>
    </location>
</feature>
<feature type="compositionally biased region" description="Polar residues" evidence="3">
    <location>
        <begin position="197"/>
        <end position="207"/>
    </location>
</feature>
<protein>
    <recommendedName>
        <fullName evidence="8">Bromo domain-containing protein</fullName>
    </recommendedName>
</protein>
<feature type="compositionally biased region" description="Polar residues" evidence="3">
    <location>
        <begin position="655"/>
        <end position="665"/>
    </location>
</feature>
<dbReference type="EMBL" id="OZ020099">
    <property type="protein sequence ID" value="CAK9271265.1"/>
    <property type="molecule type" value="Genomic_DNA"/>
</dbReference>
<feature type="region of interest" description="Disordered" evidence="3">
    <location>
        <begin position="1"/>
        <end position="21"/>
    </location>
</feature>
<dbReference type="InterPro" id="IPR001005">
    <property type="entry name" value="SANT/Myb"/>
</dbReference>
<dbReference type="PANTHER" id="PTHR37888:SF11">
    <property type="entry name" value="DNA-BINDING BROMODOMAIN-CONTAINING PROTEIN"/>
    <property type="match status" value="1"/>
</dbReference>
<dbReference type="SUPFAM" id="SSF46689">
    <property type="entry name" value="Homeodomain-like"/>
    <property type="match status" value="1"/>
</dbReference>
<gene>
    <name evidence="6" type="ORF">CSSPJE1EN1_LOCUS16743</name>
</gene>
<dbReference type="InterPro" id="IPR009057">
    <property type="entry name" value="Homeodomain-like_sf"/>
</dbReference>
<dbReference type="Gene3D" id="1.10.10.60">
    <property type="entry name" value="Homeodomain-like"/>
    <property type="match status" value="1"/>
</dbReference>
<dbReference type="Proteomes" id="UP001497444">
    <property type="component" value="Chromosome 4"/>
</dbReference>
<sequence>MGELALTDNVPQEQPEASGRGADCWGTCEELLLVSAVRRHGTSNWNLIASELKDRAISLSVCPVYFSEEACKQKYDSLRGRYGSSNNMHWFEELRKLRVAHLKRELELYDGSIGSLQVKIKRLKAEKAQDMLLSKQAGITVAKAQSNDSLLTQETLSTENRDDHSDVEKVQPEAVDLSGASSDPHVLSPPVKEPSQEETVQQSATDQSVEDVAHGQEEIGQLQSQTLQFSAGDEVGNTEQEKEIIQMTVDTKLETSKDDLLEVPVIEPLALVKVNAESNEDVGSPDIPVNEPDWTEATTKVGIEGEHDSLRSTPITVKIVDMEKKPEETDSSQERKDSEKDHRYDLLIRRHMDLTTVQGRLEEGVYSGSREFFRDLLLIFNNALVYYPSESSQFSAAKALRAEATREMERIFRMEALLNQDGPATGTRESKKPKSGEGGAVPIVSGSPALVGGSVTGVLATAVAPSLDKASRKRSGSRAPIAVETSCSETLVDSEAAGARSGSANVVNAPSSGRAGEAAESQEDEEVNGRFKDTKSLHKGGSGRGKVPREELLEGILSKNASNKGLGRVKLRGMKVDDSKKSGAPYRAVGSKIKEEREDTEKKKGKERDEIGDNDLLRKGKSVTKLKDRDVMREREGESKAVPTRKAPSAPRPPSNSHDTISQTVVRPARGVRKPVNSTKEPARVPEQQPKKRARK</sequence>
<dbReference type="InterPro" id="IPR001487">
    <property type="entry name" value="Bromodomain"/>
</dbReference>
<evidence type="ECO:0008006" key="8">
    <source>
        <dbReference type="Google" id="ProtNLM"/>
    </source>
</evidence>
<feature type="domain" description="Bromo" evidence="4">
    <location>
        <begin position="344"/>
        <end position="394"/>
    </location>
</feature>
<evidence type="ECO:0000256" key="1">
    <source>
        <dbReference type="ARBA" id="ARBA00023117"/>
    </source>
</evidence>
<feature type="compositionally biased region" description="Basic and acidic residues" evidence="3">
    <location>
        <begin position="527"/>
        <end position="536"/>
    </location>
</feature>
<dbReference type="Pfam" id="PF00439">
    <property type="entry name" value="Bromodomain"/>
    <property type="match status" value="1"/>
</dbReference>
<evidence type="ECO:0000256" key="3">
    <source>
        <dbReference type="SAM" id="MobiDB-lite"/>
    </source>
</evidence>